<comment type="caution">
    <text evidence="1">The sequence shown here is derived from an EMBL/GenBank/DDBJ whole genome shotgun (WGS) entry which is preliminary data.</text>
</comment>
<name>A0ABS8S776_DATST</name>
<accession>A0ABS8S776</accession>
<dbReference type="EMBL" id="JACEIK010000319">
    <property type="protein sequence ID" value="MCD7454829.1"/>
    <property type="molecule type" value="Genomic_DNA"/>
</dbReference>
<sequence length="180" mass="20046">MLNNINEDVEMNVWHTRRDKIRNEAIQDKVGVTFVVYKIKSHSLSSITESTILSNSFQFHFSFLPAVWCVCLPNPPAFLLQPITLLVCSGLLLLVKSFLLFPSSIGLLMTLNIPCSISHLSIRITVFLSCQIEFSISRLLPVENFFPTAFSPWTIGSCGNNSCTHAFDTCDSLACGRIDG</sequence>
<keyword evidence="2" id="KW-1185">Reference proteome</keyword>
<organism evidence="1 2">
    <name type="scientific">Datura stramonium</name>
    <name type="common">Jimsonweed</name>
    <name type="synonym">Common thornapple</name>
    <dbReference type="NCBI Taxonomy" id="4076"/>
    <lineage>
        <taxon>Eukaryota</taxon>
        <taxon>Viridiplantae</taxon>
        <taxon>Streptophyta</taxon>
        <taxon>Embryophyta</taxon>
        <taxon>Tracheophyta</taxon>
        <taxon>Spermatophyta</taxon>
        <taxon>Magnoliopsida</taxon>
        <taxon>eudicotyledons</taxon>
        <taxon>Gunneridae</taxon>
        <taxon>Pentapetalae</taxon>
        <taxon>asterids</taxon>
        <taxon>lamiids</taxon>
        <taxon>Solanales</taxon>
        <taxon>Solanaceae</taxon>
        <taxon>Solanoideae</taxon>
        <taxon>Datureae</taxon>
        <taxon>Datura</taxon>
    </lineage>
</organism>
<proteinExistence type="predicted"/>
<protein>
    <submittedName>
        <fullName evidence="1">Uncharacterized protein</fullName>
    </submittedName>
</protein>
<evidence type="ECO:0000313" key="1">
    <source>
        <dbReference type="EMBL" id="MCD7454829.1"/>
    </source>
</evidence>
<reference evidence="1 2" key="1">
    <citation type="journal article" date="2021" name="BMC Genomics">
        <title>Datura genome reveals duplications of psychoactive alkaloid biosynthetic genes and high mutation rate following tissue culture.</title>
        <authorList>
            <person name="Rajewski A."/>
            <person name="Carter-House D."/>
            <person name="Stajich J."/>
            <person name="Litt A."/>
        </authorList>
    </citation>
    <scope>NUCLEOTIDE SEQUENCE [LARGE SCALE GENOMIC DNA]</scope>
    <source>
        <strain evidence="1">AR-01</strain>
    </source>
</reference>
<gene>
    <name evidence="1" type="ORF">HAX54_026200</name>
</gene>
<evidence type="ECO:0000313" key="2">
    <source>
        <dbReference type="Proteomes" id="UP000823775"/>
    </source>
</evidence>
<dbReference type="Proteomes" id="UP000823775">
    <property type="component" value="Unassembled WGS sequence"/>
</dbReference>